<dbReference type="InParanoid" id="A0A3N4LV37"/>
<accession>A0A3N4LV37</accession>
<name>A0A3N4LV37_9PEZI</name>
<dbReference type="Proteomes" id="UP000267821">
    <property type="component" value="Unassembled WGS sequence"/>
</dbReference>
<keyword evidence="1" id="KW-1133">Transmembrane helix</keyword>
<feature type="transmembrane region" description="Helical" evidence="1">
    <location>
        <begin position="50"/>
        <end position="68"/>
    </location>
</feature>
<feature type="transmembrane region" description="Helical" evidence="1">
    <location>
        <begin position="12"/>
        <end position="30"/>
    </location>
</feature>
<keyword evidence="1" id="KW-0812">Transmembrane</keyword>
<proteinExistence type="predicted"/>
<dbReference type="AlphaFoldDB" id="A0A3N4LV37"/>
<gene>
    <name evidence="2" type="ORF">L211DRAFT_645672</name>
</gene>
<keyword evidence="3" id="KW-1185">Reference proteome</keyword>
<protein>
    <submittedName>
        <fullName evidence="2">Uncharacterized protein</fullName>
    </submittedName>
</protein>
<evidence type="ECO:0000256" key="1">
    <source>
        <dbReference type="SAM" id="Phobius"/>
    </source>
</evidence>
<reference evidence="2 3" key="1">
    <citation type="journal article" date="2018" name="Nat. Ecol. Evol.">
        <title>Pezizomycetes genomes reveal the molecular basis of ectomycorrhizal truffle lifestyle.</title>
        <authorList>
            <person name="Murat C."/>
            <person name="Payen T."/>
            <person name="Noel B."/>
            <person name="Kuo A."/>
            <person name="Morin E."/>
            <person name="Chen J."/>
            <person name="Kohler A."/>
            <person name="Krizsan K."/>
            <person name="Balestrini R."/>
            <person name="Da Silva C."/>
            <person name="Montanini B."/>
            <person name="Hainaut M."/>
            <person name="Levati E."/>
            <person name="Barry K.W."/>
            <person name="Belfiori B."/>
            <person name="Cichocki N."/>
            <person name="Clum A."/>
            <person name="Dockter R.B."/>
            <person name="Fauchery L."/>
            <person name="Guy J."/>
            <person name="Iotti M."/>
            <person name="Le Tacon F."/>
            <person name="Lindquist E.A."/>
            <person name="Lipzen A."/>
            <person name="Malagnac F."/>
            <person name="Mello A."/>
            <person name="Molinier V."/>
            <person name="Miyauchi S."/>
            <person name="Poulain J."/>
            <person name="Riccioni C."/>
            <person name="Rubini A."/>
            <person name="Sitrit Y."/>
            <person name="Splivallo R."/>
            <person name="Traeger S."/>
            <person name="Wang M."/>
            <person name="Zifcakova L."/>
            <person name="Wipf D."/>
            <person name="Zambonelli A."/>
            <person name="Paolocci F."/>
            <person name="Nowrousian M."/>
            <person name="Ottonello S."/>
            <person name="Baldrian P."/>
            <person name="Spatafora J.W."/>
            <person name="Henrissat B."/>
            <person name="Nagy L.G."/>
            <person name="Aury J.M."/>
            <person name="Wincker P."/>
            <person name="Grigoriev I.V."/>
            <person name="Bonfante P."/>
            <person name="Martin F.M."/>
        </authorList>
    </citation>
    <scope>NUCLEOTIDE SEQUENCE [LARGE SCALE GENOMIC DNA]</scope>
    <source>
        <strain evidence="2 3">ATCC MYA-4762</strain>
    </source>
</reference>
<sequence>MMEYRKGTITYLYRHTHILSLISVISILQYDESLLITNACIPEASIVLELRTVPIYVTSFIILFFYFFPYNLRGGARIFTPTPIKPTIWFLCPR</sequence>
<evidence type="ECO:0000313" key="3">
    <source>
        <dbReference type="Proteomes" id="UP000267821"/>
    </source>
</evidence>
<evidence type="ECO:0000313" key="2">
    <source>
        <dbReference type="EMBL" id="RPB26660.1"/>
    </source>
</evidence>
<dbReference type="EMBL" id="ML121533">
    <property type="protein sequence ID" value="RPB26660.1"/>
    <property type="molecule type" value="Genomic_DNA"/>
</dbReference>
<keyword evidence="1" id="KW-0472">Membrane</keyword>
<organism evidence="2 3">
    <name type="scientific">Terfezia boudieri ATCC MYA-4762</name>
    <dbReference type="NCBI Taxonomy" id="1051890"/>
    <lineage>
        <taxon>Eukaryota</taxon>
        <taxon>Fungi</taxon>
        <taxon>Dikarya</taxon>
        <taxon>Ascomycota</taxon>
        <taxon>Pezizomycotina</taxon>
        <taxon>Pezizomycetes</taxon>
        <taxon>Pezizales</taxon>
        <taxon>Pezizaceae</taxon>
        <taxon>Terfezia</taxon>
    </lineage>
</organism>